<keyword evidence="7" id="KW-0560">Oxidoreductase</keyword>
<comment type="caution">
    <text evidence="8">The sequence shown here is derived from an EMBL/GenBank/DDBJ whole genome shotgun (WGS) entry which is preliminary data.</text>
</comment>
<evidence type="ECO:0000256" key="3">
    <source>
        <dbReference type="ARBA" id="ARBA00022617"/>
    </source>
</evidence>
<keyword evidence="3 6" id="KW-0349">Heme</keyword>
<dbReference type="InterPro" id="IPR001128">
    <property type="entry name" value="Cyt_P450"/>
</dbReference>
<dbReference type="AlphaFoldDB" id="A0A8H3G2V9"/>
<dbReference type="PANTHER" id="PTHR24304">
    <property type="entry name" value="CYTOCHROME P450 FAMILY 7"/>
    <property type="match status" value="1"/>
</dbReference>
<evidence type="ECO:0000256" key="2">
    <source>
        <dbReference type="ARBA" id="ARBA00010617"/>
    </source>
</evidence>
<gene>
    <name evidence="8" type="ORF">HETSPECPRED_009002</name>
</gene>
<organism evidence="8 9">
    <name type="scientific">Heterodermia speciosa</name>
    <dbReference type="NCBI Taxonomy" id="116794"/>
    <lineage>
        <taxon>Eukaryota</taxon>
        <taxon>Fungi</taxon>
        <taxon>Dikarya</taxon>
        <taxon>Ascomycota</taxon>
        <taxon>Pezizomycotina</taxon>
        <taxon>Lecanoromycetes</taxon>
        <taxon>OSLEUM clade</taxon>
        <taxon>Lecanoromycetidae</taxon>
        <taxon>Caliciales</taxon>
        <taxon>Physciaceae</taxon>
        <taxon>Heterodermia</taxon>
    </lineage>
</organism>
<dbReference type="PROSITE" id="PS00086">
    <property type="entry name" value="CYTOCHROME_P450"/>
    <property type="match status" value="1"/>
</dbReference>
<evidence type="ECO:0000313" key="8">
    <source>
        <dbReference type="EMBL" id="CAF9933794.1"/>
    </source>
</evidence>
<evidence type="ECO:0000256" key="7">
    <source>
        <dbReference type="RuleBase" id="RU000461"/>
    </source>
</evidence>
<dbReference type="Proteomes" id="UP000664521">
    <property type="component" value="Unassembled WGS sequence"/>
</dbReference>
<dbReference type="GO" id="GO:0005506">
    <property type="term" value="F:iron ion binding"/>
    <property type="evidence" value="ECO:0007669"/>
    <property type="project" value="InterPro"/>
</dbReference>
<keyword evidence="5 6" id="KW-0408">Iron</keyword>
<dbReference type="SUPFAM" id="SSF48264">
    <property type="entry name" value="Cytochrome P450"/>
    <property type="match status" value="1"/>
</dbReference>
<dbReference type="InterPro" id="IPR002403">
    <property type="entry name" value="Cyt_P450_E_grp-IV"/>
</dbReference>
<dbReference type="GO" id="GO:0020037">
    <property type="term" value="F:heme binding"/>
    <property type="evidence" value="ECO:0007669"/>
    <property type="project" value="InterPro"/>
</dbReference>
<proteinExistence type="inferred from homology"/>
<dbReference type="PANTHER" id="PTHR24304:SF2">
    <property type="entry name" value="24-HYDROXYCHOLESTEROL 7-ALPHA-HYDROXYLASE"/>
    <property type="match status" value="1"/>
</dbReference>
<feature type="binding site" description="axial binding residue" evidence="6">
    <location>
        <position position="447"/>
    </location>
    <ligand>
        <name>heme</name>
        <dbReference type="ChEBI" id="CHEBI:30413"/>
    </ligand>
    <ligandPart>
        <name>Fe</name>
        <dbReference type="ChEBI" id="CHEBI:18248"/>
    </ligandPart>
</feature>
<evidence type="ECO:0000256" key="5">
    <source>
        <dbReference type="ARBA" id="ARBA00023004"/>
    </source>
</evidence>
<keyword evidence="9" id="KW-1185">Reference proteome</keyword>
<dbReference type="EMBL" id="CAJPDS010000070">
    <property type="protein sequence ID" value="CAF9933794.1"/>
    <property type="molecule type" value="Genomic_DNA"/>
</dbReference>
<evidence type="ECO:0000313" key="9">
    <source>
        <dbReference type="Proteomes" id="UP000664521"/>
    </source>
</evidence>
<dbReference type="InterPro" id="IPR050529">
    <property type="entry name" value="CYP450_sterol_14alpha_dmase"/>
</dbReference>
<name>A0A8H3G2V9_9LECA</name>
<evidence type="ECO:0008006" key="10">
    <source>
        <dbReference type="Google" id="ProtNLM"/>
    </source>
</evidence>
<dbReference type="GO" id="GO:0008395">
    <property type="term" value="F:steroid hydroxylase activity"/>
    <property type="evidence" value="ECO:0007669"/>
    <property type="project" value="TreeGrafter"/>
</dbReference>
<keyword evidence="7" id="KW-0503">Monooxygenase</keyword>
<evidence type="ECO:0000256" key="1">
    <source>
        <dbReference type="ARBA" id="ARBA00001971"/>
    </source>
</evidence>
<sequence length="510" mass="57900">MSWMIWRVWKFTILPALYPDEPKAFPYLIPFIGHASAFFNDADGLLTRGREYFGETREPFSLTLAGEKLVILTSAQDAASAYKNTGSLSYDHFVKDLFQTYGVSHTTITRMYQPPQDFSNEKASSSNTLLQTENPSGKNLCHLQSDFYKQQLHPSERLDTLGVKFLGNINEHLRYDRISANYEVTSSKAQEGTNFKTISLYRWCREVLVHSATQTFFGKQLFALDPNFLQTFYTYDSTSWKLLYKYPRPFAQDVNTAKRSLVSTLTAYLTLPSTSRQDASWLMQTLEREQRAIGIDTANIAAMMMLAHWVINANAYKLCFWLLAYTFHTPSLLSKLLTETAPAIRSSNDVDMAYLTTHCPHLTATYHEVLRLTSSAASVRTAEAPTVIGRKLLRKGTKLMSPFRQLHFDERIFGPDAQRFVPERFLRDEGLVRSKGFRPFGGGTTHCPGRFVAKQEVFMFVVVVLHRFEVRLAGGTQTFPSLERKKPSLGVMDPVDGDDVLVEVREGSGI</sequence>
<dbReference type="GO" id="GO:0016705">
    <property type="term" value="F:oxidoreductase activity, acting on paired donors, with incorporation or reduction of molecular oxygen"/>
    <property type="evidence" value="ECO:0007669"/>
    <property type="project" value="InterPro"/>
</dbReference>
<dbReference type="Gene3D" id="1.10.630.10">
    <property type="entry name" value="Cytochrome P450"/>
    <property type="match status" value="1"/>
</dbReference>
<dbReference type="CDD" id="cd11040">
    <property type="entry name" value="CYP7_CYP8-like"/>
    <property type="match status" value="1"/>
</dbReference>
<evidence type="ECO:0000256" key="6">
    <source>
        <dbReference type="PIRSR" id="PIRSR602403-1"/>
    </source>
</evidence>
<reference evidence="8" key="1">
    <citation type="submission" date="2021-03" db="EMBL/GenBank/DDBJ databases">
        <authorList>
            <person name="Tagirdzhanova G."/>
        </authorList>
    </citation>
    <scope>NUCLEOTIDE SEQUENCE</scope>
</reference>
<dbReference type="InterPro" id="IPR036396">
    <property type="entry name" value="Cyt_P450_sf"/>
</dbReference>
<dbReference type="Pfam" id="PF00067">
    <property type="entry name" value="p450"/>
    <property type="match status" value="1"/>
</dbReference>
<dbReference type="OrthoDB" id="1470350at2759"/>
<accession>A0A8H3G2V9</accession>
<evidence type="ECO:0000256" key="4">
    <source>
        <dbReference type="ARBA" id="ARBA00022723"/>
    </source>
</evidence>
<protein>
    <recommendedName>
        <fullName evidence="10">Cytochrome P450</fullName>
    </recommendedName>
</protein>
<comment type="cofactor">
    <cofactor evidence="1 6">
        <name>heme</name>
        <dbReference type="ChEBI" id="CHEBI:30413"/>
    </cofactor>
</comment>
<dbReference type="PRINTS" id="PR00465">
    <property type="entry name" value="EP450IV"/>
</dbReference>
<keyword evidence="4 6" id="KW-0479">Metal-binding</keyword>
<dbReference type="InterPro" id="IPR017972">
    <property type="entry name" value="Cyt_P450_CS"/>
</dbReference>
<comment type="similarity">
    <text evidence="2 7">Belongs to the cytochrome P450 family.</text>
</comment>